<sequence length="533" mass="59535">MTELAVRPSAVATRWWRDAVIYQVYVRSFADGNGDGIGDLLGIRDRLPYLADLGVDALWLTPFYPSPMADFGYDVSDYRNVDPIFGSLDDAKALIDDVHRHGLRIIVDVVPNHTSDRHPWFQAALRAGPGSPERERYIFREGKGAAGELPPNDWESIFGGPAWTRVEDGQWYLHLFAPEQPDLNWEHPEVHEEFADVLRFWLDLGVDGFRIDVAHGMVKAPGLPDVGRSGQARMIGMEVVPFFDQDGVHEIHRAWRRILDSYEGERIGVAEAWAPSPERLANYVRPDELHQAFNFHFLTAPWDAEAFREVIDESVRTSALVDAPPTWVLSNHDVKRHVTRYGGGDLGGRRARAAALLTLALPGSAYVYQGEELGLPEVLDLPEEYLQDPQRLRDPDSGRDGCRVPLPWTKVKPFGFAPPGADGAWLPIPESWAELSVEAQAEDPESTLNLYRRALRLRRELLGLGDGPLVWLDAPEGSIAFSRGDGFVCTINLGDRPVELTVEGELLLASAPVQVSDGRIVLAPDSAAWWRER</sequence>
<comment type="similarity">
    <text evidence="1">Belongs to the glycosyl hydrolase 13 family.</text>
</comment>
<dbReference type="CDD" id="cd11332">
    <property type="entry name" value="AmyAc_OligoGlu_TS"/>
    <property type="match status" value="1"/>
</dbReference>
<dbReference type="InterPro" id="IPR006047">
    <property type="entry name" value="GH13_cat_dom"/>
</dbReference>
<organism evidence="3 4">
    <name type="scientific">Microbispora maris</name>
    <dbReference type="NCBI Taxonomy" id="3144104"/>
    <lineage>
        <taxon>Bacteria</taxon>
        <taxon>Bacillati</taxon>
        <taxon>Actinomycetota</taxon>
        <taxon>Actinomycetes</taxon>
        <taxon>Streptosporangiales</taxon>
        <taxon>Streptosporangiaceae</taxon>
        <taxon>Microbispora</taxon>
    </lineage>
</organism>
<keyword evidence="3" id="KW-0378">Hydrolase</keyword>
<accession>A0ABV0AYZ2</accession>
<dbReference type="SMART" id="SM00642">
    <property type="entry name" value="Aamy"/>
    <property type="match status" value="1"/>
</dbReference>
<dbReference type="Gene3D" id="3.90.400.10">
    <property type="entry name" value="Oligo-1,6-glucosidase, Domain 2"/>
    <property type="match status" value="1"/>
</dbReference>
<keyword evidence="4" id="KW-1185">Reference proteome</keyword>
<dbReference type="Proteomes" id="UP001447516">
    <property type="component" value="Unassembled WGS sequence"/>
</dbReference>
<dbReference type="Gene3D" id="3.20.20.80">
    <property type="entry name" value="Glycosidases"/>
    <property type="match status" value="1"/>
</dbReference>
<dbReference type="EMBL" id="JBDJAW010000051">
    <property type="protein sequence ID" value="MEN3540499.1"/>
    <property type="molecule type" value="Genomic_DNA"/>
</dbReference>
<proteinExistence type="inferred from homology"/>
<dbReference type="InterPro" id="IPR017853">
    <property type="entry name" value="GH"/>
</dbReference>
<protein>
    <submittedName>
        <fullName evidence="3">Alpha-amylase family glycosyl hydrolase</fullName>
    </submittedName>
</protein>
<dbReference type="PANTHER" id="PTHR10357:SF179">
    <property type="entry name" value="NEUTRAL AND BASIC AMINO ACID TRANSPORT PROTEIN RBAT"/>
    <property type="match status" value="1"/>
</dbReference>
<comment type="caution">
    <text evidence="3">The sequence shown here is derived from an EMBL/GenBank/DDBJ whole genome shotgun (WGS) entry which is preliminary data.</text>
</comment>
<evidence type="ECO:0000259" key="2">
    <source>
        <dbReference type="SMART" id="SM00642"/>
    </source>
</evidence>
<feature type="domain" description="Glycosyl hydrolase family 13 catalytic" evidence="2">
    <location>
        <begin position="23"/>
        <end position="403"/>
    </location>
</feature>
<dbReference type="Pfam" id="PF00128">
    <property type="entry name" value="Alpha-amylase"/>
    <property type="match status" value="1"/>
</dbReference>
<dbReference type="GO" id="GO:0016787">
    <property type="term" value="F:hydrolase activity"/>
    <property type="evidence" value="ECO:0007669"/>
    <property type="project" value="UniProtKB-KW"/>
</dbReference>
<evidence type="ECO:0000313" key="4">
    <source>
        <dbReference type="Proteomes" id="UP001447516"/>
    </source>
</evidence>
<evidence type="ECO:0000256" key="1">
    <source>
        <dbReference type="ARBA" id="ARBA00008061"/>
    </source>
</evidence>
<name>A0ABV0AYZ2_9ACTN</name>
<dbReference type="PANTHER" id="PTHR10357">
    <property type="entry name" value="ALPHA-AMYLASE FAMILY MEMBER"/>
    <property type="match status" value="1"/>
</dbReference>
<dbReference type="SUPFAM" id="SSF51445">
    <property type="entry name" value="(Trans)glycosidases"/>
    <property type="match status" value="1"/>
</dbReference>
<dbReference type="RefSeq" id="WP_346230354.1">
    <property type="nucleotide sequence ID" value="NZ_JBDJAW010000051.1"/>
</dbReference>
<reference evidence="3 4" key="1">
    <citation type="submission" date="2024-05" db="EMBL/GenBank/DDBJ databases">
        <title>Microbispora sp.ZYX-F-249.</title>
        <authorList>
            <person name="Xie H."/>
        </authorList>
    </citation>
    <scope>NUCLEOTIDE SEQUENCE [LARGE SCALE GENOMIC DNA]</scope>
    <source>
        <strain evidence="3 4">ZYX-F-249</strain>
    </source>
</reference>
<dbReference type="InterPro" id="IPR045857">
    <property type="entry name" value="O16G_dom_2"/>
</dbReference>
<gene>
    <name evidence="3" type="ORF">AAH991_35675</name>
</gene>
<evidence type="ECO:0000313" key="3">
    <source>
        <dbReference type="EMBL" id="MEN3540499.1"/>
    </source>
</evidence>